<feature type="transmembrane region" description="Helical" evidence="1">
    <location>
        <begin position="104"/>
        <end position="132"/>
    </location>
</feature>
<evidence type="ECO:0000313" key="2">
    <source>
        <dbReference type="EMBL" id="SUB78526.1"/>
    </source>
</evidence>
<evidence type="ECO:0000256" key="1">
    <source>
        <dbReference type="SAM" id="Phobius"/>
    </source>
</evidence>
<feature type="transmembrane region" description="Helical" evidence="1">
    <location>
        <begin position="202"/>
        <end position="224"/>
    </location>
</feature>
<feature type="transmembrane region" description="Helical" evidence="1">
    <location>
        <begin position="27"/>
        <end position="46"/>
    </location>
</feature>
<name>A0A379DJK3_9PORP</name>
<evidence type="ECO:0000313" key="3">
    <source>
        <dbReference type="Proteomes" id="UP000254263"/>
    </source>
</evidence>
<feature type="transmembrane region" description="Helical" evidence="1">
    <location>
        <begin position="236"/>
        <end position="256"/>
    </location>
</feature>
<feature type="transmembrane region" description="Helical" evidence="1">
    <location>
        <begin position="170"/>
        <end position="190"/>
    </location>
</feature>
<reference evidence="2 3" key="1">
    <citation type="submission" date="2018-06" db="EMBL/GenBank/DDBJ databases">
        <authorList>
            <consortium name="Pathogen Informatics"/>
            <person name="Doyle S."/>
        </authorList>
    </citation>
    <scope>NUCLEOTIDE SEQUENCE [LARGE SCALE GENOMIC DNA]</scope>
    <source>
        <strain evidence="2 3">NCTC13100</strain>
    </source>
</reference>
<protein>
    <submittedName>
        <fullName evidence="2">Uncharacterized protein</fullName>
    </submittedName>
</protein>
<dbReference type="Proteomes" id="UP000254263">
    <property type="component" value="Unassembled WGS sequence"/>
</dbReference>
<sequence length="265" mass="30737">MTDVNMSNRQRLGLLLKMEWRLNKKNFFLLSVLLILISIGFNLLFFYLEPLESRYSSDYNNPLQCFFLFSIGYWLFFFFMLNGRVNRKETISYPVLPARVREKFGSYIIVAFLLLFFLWVISQFTAGLIFLAHPNLEGPRAFAPLVVLDNGYQIFNPFLFFSGINRFREGLASAGFTISFILLSLGMTFLPAVSFRTPIKAILAFWGICVVLVVLFLTVFIPMFDFLLENFNSNVSVFFVIFCMAFLGGGMLVWSYNRLKNIQLR</sequence>
<keyword evidence="1" id="KW-0812">Transmembrane</keyword>
<keyword evidence="1" id="KW-0472">Membrane</keyword>
<proteinExistence type="predicted"/>
<dbReference type="AlphaFoldDB" id="A0A379DJK3"/>
<dbReference type="EMBL" id="UGTI01000001">
    <property type="protein sequence ID" value="SUB78526.1"/>
    <property type="molecule type" value="Genomic_DNA"/>
</dbReference>
<keyword evidence="1" id="KW-1133">Transmembrane helix</keyword>
<dbReference type="RefSeq" id="WP_018360882.1">
    <property type="nucleotide sequence ID" value="NZ_UGTI01000001.1"/>
</dbReference>
<feature type="transmembrane region" description="Helical" evidence="1">
    <location>
        <begin position="66"/>
        <end position="83"/>
    </location>
</feature>
<accession>A0A379DJK3</accession>
<gene>
    <name evidence="2" type="ORF">NCTC13100_01704</name>
</gene>
<organism evidence="2 3">
    <name type="scientific">Porphyromonas macacae</name>
    <dbReference type="NCBI Taxonomy" id="28115"/>
    <lineage>
        <taxon>Bacteria</taxon>
        <taxon>Pseudomonadati</taxon>
        <taxon>Bacteroidota</taxon>
        <taxon>Bacteroidia</taxon>
        <taxon>Bacteroidales</taxon>
        <taxon>Porphyromonadaceae</taxon>
        <taxon>Porphyromonas</taxon>
    </lineage>
</organism>